<evidence type="ECO:0000313" key="2">
    <source>
        <dbReference type="EMBL" id="CAA9338522.1"/>
    </source>
</evidence>
<dbReference type="SUPFAM" id="SSF63829">
    <property type="entry name" value="Calcium-dependent phosphotriesterase"/>
    <property type="match status" value="1"/>
</dbReference>
<dbReference type="PANTHER" id="PTHR43547">
    <property type="entry name" value="TWO-COMPONENT HISTIDINE KINASE"/>
    <property type="match status" value="1"/>
</dbReference>
<evidence type="ECO:0000256" key="1">
    <source>
        <dbReference type="ARBA" id="ARBA00022553"/>
    </source>
</evidence>
<accession>A0A6J4LQ65</accession>
<gene>
    <name evidence="2" type="ORF">AVDCRST_MAG56-7782</name>
</gene>
<dbReference type="AlphaFoldDB" id="A0A6J4LQ65"/>
<proteinExistence type="predicted"/>
<dbReference type="Pfam" id="PF07494">
    <property type="entry name" value="Reg_prop"/>
    <property type="match status" value="2"/>
</dbReference>
<dbReference type="InterPro" id="IPR015943">
    <property type="entry name" value="WD40/YVTN_repeat-like_dom_sf"/>
</dbReference>
<keyword evidence="1" id="KW-0597">Phosphoprotein</keyword>
<evidence type="ECO:0008006" key="3">
    <source>
        <dbReference type="Google" id="ProtNLM"/>
    </source>
</evidence>
<protein>
    <recommendedName>
        <fullName evidence="3">Sensor histidine kinase/response regulator</fullName>
    </recommendedName>
</protein>
<dbReference type="EMBL" id="CADCTQ010000652">
    <property type="protein sequence ID" value="CAA9338522.1"/>
    <property type="molecule type" value="Genomic_DNA"/>
</dbReference>
<reference evidence="2" key="1">
    <citation type="submission" date="2020-02" db="EMBL/GenBank/DDBJ databases">
        <authorList>
            <person name="Meier V. D."/>
        </authorList>
    </citation>
    <scope>NUCLEOTIDE SEQUENCE</scope>
    <source>
        <strain evidence="2">AVDCRST_MAG56</strain>
    </source>
</reference>
<sequence>MMKYAQVFTFLTILFFDTACNGPDKKGLPKEKVAHRKLVKTIGSPIYSVRSGMQDKAGNLWFGTWGNGLYKYDGKSFSQFLVADGLNSNKVYCILEDRDGKIWIGTEAGLCLYDGKTFTNIQIPLPKNLPPNKNPVHRKHWVYSIMQAKSGKLWFATIDGVYIYDGKSFTLFIINEAANGFLTSNDKAERILEDNAGNIWFGGRTNKGVYRYDGKSVINIELPEISLIRPDSVRISHNWAWPQLQDKNGNIWFSNWVGAYRYDGKSFTSFTKKDGLSGDMVARIIEDKKGNLWFGGAGLSRYDGKSFTRFTPKEGLITRRVWSIWEDKTGNLWIGGDGGSSLYDGKTLLAFFWTK</sequence>
<dbReference type="InterPro" id="IPR011110">
    <property type="entry name" value="Reg_prop"/>
</dbReference>
<dbReference type="GO" id="GO:0000155">
    <property type="term" value="F:phosphorelay sensor kinase activity"/>
    <property type="evidence" value="ECO:0007669"/>
    <property type="project" value="TreeGrafter"/>
</dbReference>
<dbReference type="Gene3D" id="2.130.10.10">
    <property type="entry name" value="YVTN repeat-like/Quinoprotein amine dehydrogenase"/>
    <property type="match status" value="4"/>
</dbReference>
<organism evidence="2">
    <name type="scientific">uncultured Cytophagales bacterium</name>
    <dbReference type="NCBI Taxonomy" id="158755"/>
    <lineage>
        <taxon>Bacteria</taxon>
        <taxon>Pseudomonadati</taxon>
        <taxon>Bacteroidota</taxon>
        <taxon>Sphingobacteriia</taxon>
        <taxon>Sphingobacteriales</taxon>
        <taxon>environmental samples</taxon>
    </lineage>
</organism>
<dbReference type="PANTHER" id="PTHR43547:SF2">
    <property type="entry name" value="HYBRID SIGNAL TRANSDUCTION HISTIDINE KINASE C"/>
    <property type="match status" value="1"/>
</dbReference>
<name>A0A6J4LQ65_9SPHI</name>